<organism evidence="1 2">
    <name type="scientific">Puccinia sorghi</name>
    <dbReference type="NCBI Taxonomy" id="27349"/>
    <lineage>
        <taxon>Eukaryota</taxon>
        <taxon>Fungi</taxon>
        <taxon>Dikarya</taxon>
        <taxon>Basidiomycota</taxon>
        <taxon>Pucciniomycotina</taxon>
        <taxon>Pucciniomycetes</taxon>
        <taxon>Pucciniales</taxon>
        <taxon>Pucciniaceae</taxon>
        <taxon>Puccinia</taxon>
    </lineage>
</organism>
<dbReference type="VEuPathDB" id="FungiDB:VP01_3195g3"/>
<evidence type="ECO:0000313" key="1">
    <source>
        <dbReference type="EMBL" id="KNZ53590.1"/>
    </source>
</evidence>
<protein>
    <submittedName>
        <fullName evidence="1">Uncharacterized protein</fullName>
    </submittedName>
</protein>
<dbReference type="PANTHER" id="PTHR31912:SF34">
    <property type="entry name" value="NOTOCHORD-RELATED PROTEIN"/>
    <property type="match status" value="1"/>
</dbReference>
<dbReference type="EMBL" id="LAVV01008163">
    <property type="protein sequence ID" value="KNZ53590.1"/>
    <property type="molecule type" value="Genomic_DNA"/>
</dbReference>
<dbReference type="AlphaFoldDB" id="A0A0L6V0D5"/>
<keyword evidence="2" id="KW-1185">Reference proteome</keyword>
<gene>
    <name evidence="1" type="ORF">VP01_3195g3</name>
</gene>
<sequence>APLIFFPIMTKSQKDMWISLCQLGSLILQTRMSGPKLSKIHILLHLPESIRRFGPPNLFATEKLEIYNGILRNASIHSNRLSPGRDLGITVRYFDSMNNIPLATKATKCVKK</sequence>
<evidence type="ECO:0000313" key="2">
    <source>
        <dbReference type="Proteomes" id="UP000037035"/>
    </source>
</evidence>
<proteinExistence type="predicted"/>
<feature type="non-terminal residue" evidence="1">
    <location>
        <position position="1"/>
    </location>
</feature>
<dbReference type="PANTHER" id="PTHR31912">
    <property type="entry name" value="IP13529P"/>
    <property type="match status" value="1"/>
</dbReference>
<comment type="caution">
    <text evidence="1">The sequence shown here is derived from an EMBL/GenBank/DDBJ whole genome shotgun (WGS) entry which is preliminary data.</text>
</comment>
<dbReference type="Proteomes" id="UP000037035">
    <property type="component" value="Unassembled WGS sequence"/>
</dbReference>
<accession>A0A0L6V0D5</accession>
<dbReference type="OrthoDB" id="2506088at2759"/>
<name>A0A0L6V0D5_9BASI</name>
<reference evidence="1" key="1">
    <citation type="submission" date="2015-08" db="EMBL/GenBank/DDBJ databases">
        <title>Next Generation Sequencing and Analysis of the Genome of Puccinia sorghi L Schw, the Causal Agent of Maize Common Rust.</title>
        <authorList>
            <person name="Rochi L."/>
            <person name="Burguener G."/>
            <person name="Darino M."/>
            <person name="Turjanski A."/>
            <person name="Kreff E."/>
            <person name="Dieguez M.J."/>
            <person name="Sacco F."/>
        </authorList>
    </citation>
    <scope>NUCLEOTIDE SEQUENCE [LARGE SCALE GENOMIC DNA]</scope>
    <source>
        <strain evidence="1">RO10H11247</strain>
    </source>
</reference>
<dbReference type="STRING" id="27349.A0A0L6V0D5"/>